<keyword evidence="8" id="KW-1185">Reference proteome</keyword>
<dbReference type="InterPro" id="IPR039005">
    <property type="entry name" value="CSPG_rpt"/>
</dbReference>
<protein>
    <submittedName>
        <fullName evidence="7">FRAS1 related extracellular matrix 3</fullName>
    </submittedName>
</protein>
<name>A0A8B9PT53_APTOW</name>
<keyword evidence="4" id="KW-0325">Glycoprotein</keyword>
<feature type="repeat" description="CSPG" evidence="5">
    <location>
        <begin position="1053"/>
        <end position="1142"/>
    </location>
</feature>
<dbReference type="PANTHER" id="PTHR45739">
    <property type="entry name" value="MATRIX PROTEIN, PUTATIVE-RELATED"/>
    <property type="match status" value="1"/>
</dbReference>
<keyword evidence="3" id="KW-0677">Repeat</keyword>
<dbReference type="Ensembl" id="ENSAOWT00000017616.1">
    <property type="protein sequence ID" value="ENSAOWP00000015520.1"/>
    <property type="gene ID" value="ENSAOWG00000010475.1"/>
</dbReference>
<evidence type="ECO:0000256" key="1">
    <source>
        <dbReference type="ARBA" id="ARBA00022723"/>
    </source>
</evidence>
<feature type="repeat" description="CSPG" evidence="5">
    <location>
        <begin position="709"/>
        <end position="802"/>
    </location>
</feature>
<evidence type="ECO:0000256" key="3">
    <source>
        <dbReference type="ARBA" id="ARBA00022737"/>
    </source>
</evidence>
<organism evidence="7 8">
    <name type="scientific">Apteryx owenii</name>
    <name type="common">Little spotted kiwi</name>
    <dbReference type="NCBI Taxonomy" id="8824"/>
    <lineage>
        <taxon>Eukaryota</taxon>
        <taxon>Metazoa</taxon>
        <taxon>Chordata</taxon>
        <taxon>Craniata</taxon>
        <taxon>Vertebrata</taxon>
        <taxon>Euteleostomi</taxon>
        <taxon>Archelosauria</taxon>
        <taxon>Archosauria</taxon>
        <taxon>Dinosauria</taxon>
        <taxon>Saurischia</taxon>
        <taxon>Theropoda</taxon>
        <taxon>Coelurosauria</taxon>
        <taxon>Aves</taxon>
        <taxon>Palaeognathae</taxon>
        <taxon>Apterygiformes</taxon>
        <taxon>Apterygidae</taxon>
        <taxon>Apteryx</taxon>
    </lineage>
</organism>
<feature type="domain" description="FRAS1-related extracellular matrix protein N-terminal" evidence="6">
    <location>
        <begin position="1"/>
        <end position="204"/>
    </location>
</feature>
<feature type="repeat" description="CSPG" evidence="5">
    <location>
        <begin position="344"/>
        <end position="436"/>
    </location>
</feature>
<dbReference type="InterPro" id="IPR051561">
    <property type="entry name" value="FRAS1_ECM"/>
</dbReference>
<dbReference type="Pfam" id="PF16184">
    <property type="entry name" value="Cadherin_3"/>
    <property type="match status" value="7"/>
</dbReference>
<evidence type="ECO:0000256" key="4">
    <source>
        <dbReference type="ARBA" id="ARBA00023180"/>
    </source>
</evidence>
<dbReference type="GO" id="GO:0009653">
    <property type="term" value="P:anatomical structure morphogenesis"/>
    <property type="evidence" value="ECO:0007669"/>
    <property type="project" value="TreeGrafter"/>
</dbReference>
<feature type="repeat" description="CSPG" evidence="5">
    <location>
        <begin position="823"/>
        <end position="920"/>
    </location>
</feature>
<dbReference type="PROSITE" id="PS51854">
    <property type="entry name" value="CSPG"/>
    <property type="match status" value="7"/>
</dbReference>
<dbReference type="Proteomes" id="UP000694424">
    <property type="component" value="Unplaced"/>
</dbReference>
<dbReference type="AlphaFoldDB" id="A0A8B9PT53"/>
<dbReference type="InterPro" id="IPR045658">
    <property type="entry name" value="FRAS1-rel_N"/>
</dbReference>
<evidence type="ECO:0000256" key="5">
    <source>
        <dbReference type="PROSITE-ProRule" id="PRU01201"/>
    </source>
</evidence>
<reference evidence="7" key="2">
    <citation type="submission" date="2025-09" db="UniProtKB">
        <authorList>
            <consortium name="Ensembl"/>
        </authorList>
    </citation>
    <scope>IDENTIFICATION</scope>
</reference>
<feature type="repeat" description="CSPG" evidence="5">
    <location>
        <begin position="464"/>
        <end position="556"/>
    </location>
</feature>
<evidence type="ECO:0000313" key="7">
    <source>
        <dbReference type="Ensembl" id="ENSAOWP00000015520.1"/>
    </source>
</evidence>
<accession>A0A8B9PT53</accession>
<evidence type="ECO:0000256" key="2">
    <source>
        <dbReference type="ARBA" id="ARBA00022729"/>
    </source>
</evidence>
<sequence>VANRRLRVPFGRSASLDPAAELVLRVQPGDRCAVTVLESGPGTRRPGALAPPRFPCAFARGQVTYTHFGARSPGRHRLRLQLRYDSPRRTLVVPFTLEVEVVFQQLRLLSRNLPLPVEELRGLSPPLDGKVLGFPEGEPGRRCRLTLLPPVAAGPLPAYGRLLDAEGRPLPAGYSGDCLAVLQAGIRYQHTAATASPSRDCIPARVSVLPAAGPEEREYFQVLVRIRREAANTPPKPSFLALFMMEVDQFVLTALTPDMLAAEDLETAPDLLLFNLTLPWPSDPRQRGCLLSTDDPSQPVAYQPPDQELGITPRVVQFTFFVEDSAGNSLPDTFTLFLQPVDNQPPQITNTGFTVLEGNSFLLTSNQLDATDEDTDVDRIVFTVTRAPAHGHLHYLEEGLIVQGESFLLDDIASGHISYKHSGDEFTSDSYQLEVSDGVHHVPITVKIAVQSVDDESPSITLPGGHRQVGAALDVLENGVAEITPSLIQGMDEDTDDLVLTFIAQDPPKLGDILVDGVRSKKFTQHDLISGAVAYAHTSGEIGLKKRCDSFNLTVSDLSSEWVVGGSTVQGVHVAVTILPVDSIAPEVMVGTEPLSVLEGGKSTLTLDQLDAEDVDTPRDDILCIITVQSTSGYLENISPAPGSEKSRAGTAISAFSIKDVHLGHINYVQSIHKGVEPVEDRFTFQCSDGINFSPHNFFPIVIIPTNDEKPKLFVHEFTVLEGMSLVIDSPILNGADADLPPDELYFVIAVPPKHGQFVQQLSTGTVPAHSFTLEEIQETSSIVYEHDDSETKEDSFQIQLSDGQHTVEQKVLIMVILVEDETPRMAINNGLGVEIGKSKVISSQDLKATDIDSDDKNLAYIIRLAPVQGLLQHLNRRGEVLCNITQGMNFTQDDLDQGFIRYILTGLHGVHDLIKFDVTDGINPLIDRYFYITISSIDMVFPEVINKGVTLKEGGRVTLTTDLLSTSDVNSPDKNLRFSVTRSPTRGHLENSDSPGIPVVSFTQLQLAGNKIYYIHPAEDEVKMDSFEFEVTDGYNPVFRTFRVSITNVNNKKPILTIGDLVVEEGKTRLITPFELTVEDGDTPDYLLLFTVTQVPVYGQILYNNSYPVTSFTKQDLNENLISYKHDGTETSQDSFSFSVTDGTHTNFYISLLDNRMPQLVVNKGAPTLRRLPAGQLGFLITSKALKAEDRDREIGRYVEKFFNSVETSVRICLHNKHCQLPD</sequence>
<dbReference type="GO" id="GO:0046872">
    <property type="term" value="F:metal ion binding"/>
    <property type="evidence" value="ECO:0007669"/>
    <property type="project" value="UniProtKB-KW"/>
</dbReference>
<feature type="repeat" description="CSPG" evidence="5">
    <location>
        <begin position="586"/>
        <end position="688"/>
    </location>
</feature>
<evidence type="ECO:0000313" key="8">
    <source>
        <dbReference type="Proteomes" id="UP000694424"/>
    </source>
</evidence>
<proteinExistence type="predicted"/>
<keyword evidence="2" id="KW-0732">Signal</keyword>
<evidence type="ECO:0000259" key="6">
    <source>
        <dbReference type="Pfam" id="PF19309"/>
    </source>
</evidence>
<feature type="repeat" description="CSPG" evidence="5">
    <location>
        <begin position="941"/>
        <end position="1033"/>
    </location>
</feature>
<keyword evidence="1" id="KW-0479">Metal-binding</keyword>
<reference evidence="7" key="1">
    <citation type="submission" date="2025-08" db="UniProtKB">
        <authorList>
            <consortium name="Ensembl"/>
        </authorList>
    </citation>
    <scope>IDENTIFICATION</scope>
</reference>
<dbReference type="PANTHER" id="PTHR45739:SF4">
    <property type="entry name" value="FRAS1-RELATED EXTRACELLULAR MATRIX PROTEIN 2"/>
    <property type="match status" value="1"/>
</dbReference>
<dbReference type="Pfam" id="PF19309">
    <property type="entry name" value="Frem_N"/>
    <property type="match status" value="1"/>
</dbReference>